<dbReference type="EMBL" id="JAWNGG020000104">
    <property type="protein sequence ID" value="KAK9301879.1"/>
    <property type="molecule type" value="Genomic_DNA"/>
</dbReference>
<name>A0AAW0ZWE9_9HYME</name>
<reference evidence="2 3" key="1">
    <citation type="submission" date="2024-05" db="EMBL/GenBank/DDBJ databases">
        <title>The nuclear and mitochondrial genome assemblies of Tetragonisca angustula (Apidae: Meliponini), a tiny yet remarkable pollinator in the Neotropics.</title>
        <authorList>
            <person name="Ferrari R."/>
            <person name="Ricardo P.C."/>
            <person name="Dias F.C."/>
            <person name="Araujo N.S."/>
            <person name="Soares D.O."/>
            <person name="Zhou Q.-S."/>
            <person name="Zhu C.-D."/>
            <person name="Coutinho L."/>
            <person name="Airas M.C."/>
            <person name="Batista T.M."/>
        </authorList>
    </citation>
    <scope>NUCLEOTIDE SEQUENCE [LARGE SCALE GENOMIC DNA]</scope>
    <source>
        <strain evidence="2">ASF017062</strain>
        <tissue evidence="2">Abdomen</tissue>
    </source>
</reference>
<proteinExistence type="predicted"/>
<dbReference type="AlphaFoldDB" id="A0AAW0ZWE9"/>
<evidence type="ECO:0000313" key="3">
    <source>
        <dbReference type="Proteomes" id="UP001432146"/>
    </source>
</evidence>
<keyword evidence="3" id="KW-1185">Reference proteome</keyword>
<feature type="region of interest" description="Disordered" evidence="1">
    <location>
        <begin position="55"/>
        <end position="117"/>
    </location>
</feature>
<feature type="compositionally biased region" description="Basic and acidic residues" evidence="1">
    <location>
        <begin position="83"/>
        <end position="107"/>
    </location>
</feature>
<evidence type="ECO:0000256" key="1">
    <source>
        <dbReference type="SAM" id="MobiDB-lite"/>
    </source>
</evidence>
<organism evidence="2 3">
    <name type="scientific">Tetragonisca angustula</name>
    <dbReference type="NCBI Taxonomy" id="166442"/>
    <lineage>
        <taxon>Eukaryota</taxon>
        <taxon>Metazoa</taxon>
        <taxon>Ecdysozoa</taxon>
        <taxon>Arthropoda</taxon>
        <taxon>Hexapoda</taxon>
        <taxon>Insecta</taxon>
        <taxon>Pterygota</taxon>
        <taxon>Neoptera</taxon>
        <taxon>Endopterygota</taxon>
        <taxon>Hymenoptera</taxon>
        <taxon>Apocrita</taxon>
        <taxon>Aculeata</taxon>
        <taxon>Apoidea</taxon>
        <taxon>Anthophila</taxon>
        <taxon>Apidae</taxon>
        <taxon>Tetragonisca</taxon>
    </lineage>
</organism>
<accession>A0AAW0ZWE9</accession>
<dbReference type="Proteomes" id="UP001432146">
    <property type="component" value="Unassembled WGS sequence"/>
</dbReference>
<gene>
    <name evidence="2" type="ORF">QLX08_005931</name>
</gene>
<sequence length="117" mass="13784">MKYSNRIELEYFTNYSTKSQTNISKSIQTILHVILYKPKKLFIEELLNRPQDTWDESLEFHGKPGKQTKVQRELKRRWRGRRSNSDENGVKHGRGHDKEGRVVEKTRKLLTKIGDGG</sequence>
<protein>
    <submittedName>
        <fullName evidence="2">Uncharacterized protein</fullName>
    </submittedName>
</protein>
<comment type="caution">
    <text evidence="2">The sequence shown here is derived from an EMBL/GenBank/DDBJ whole genome shotgun (WGS) entry which is preliminary data.</text>
</comment>
<evidence type="ECO:0000313" key="2">
    <source>
        <dbReference type="EMBL" id="KAK9301879.1"/>
    </source>
</evidence>